<protein>
    <submittedName>
        <fullName evidence="1">Uncharacterized protein</fullName>
    </submittedName>
</protein>
<comment type="caution">
    <text evidence="1">The sequence shown here is derived from an EMBL/GenBank/DDBJ whole genome shotgun (WGS) entry which is preliminary data.</text>
</comment>
<accession>A0ACB8ZQT8</accession>
<dbReference type="Proteomes" id="UP001055811">
    <property type="component" value="Linkage Group LG08"/>
</dbReference>
<organism evidence="1 2">
    <name type="scientific">Cichorium intybus</name>
    <name type="common">Chicory</name>
    <dbReference type="NCBI Taxonomy" id="13427"/>
    <lineage>
        <taxon>Eukaryota</taxon>
        <taxon>Viridiplantae</taxon>
        <taxon>Streptophyta</taxon>
        <taxon>Embryophyta</taxon>
        <taxon>Tracheophyta</taxon>
        <taxon>Spermatophyta</taxon>
        <taxon>Magnoliopsida</taxon>
        <taxon>eudicotyledons</taxon>
        <taxon>Gunneridae</taxon>
        <taxon>Pentapetalae</taxon>
        <taxon>asterids</taxon>
        <taxon>campanulids</taxon>
        <taxon>Asterales</taxon>
        <taxon>Asteraceae</taxon>
        <taxon>Cichorioideae</taxon>
        <taxon>Cichorieae</taxon>
        <taxon>Cichoriinae</taxon>
        <taxon>Cichorium</taxon>
    </lineage>
</organism>
<keyword evidence="2" id="KW-1185">Reference proteome</keyword>
<proteinExistence type="predicted"/>
<reference evidence="1 2" key="2">
    <citation type="journal article" date="2022" name="Mol. Ecol. Resour.">
        <title>The genomes of chicory, endive, great burdock and yacon provide insights into Asteraceae paleo-polyploidization history and plant inulin production.</title>
        <authorList>
            <person name="Fan W."/>
            <person name="Wang S."/>
            <person name="Wang H."/>
            <person name="Wang A."/>
            <person name="Jiang F."/>
            <person name="Liu H."/>
            <person name="Zhao H."/>
            <person name="Xu D."/>
            <person name="Zhang Y."/>
        </authorList>
    </citation>
    <scope>NUCLEOTIDE SEQUENCE [LARGE SCALE GENOMIC DNA]</scope>
    <source>
        <strain evidence="2">cv. Punajuju</strain>
        <tissue evidence="1">Leaves</tissue>
    </source>
</reference>
<evidence type="ECO:0000313" key="2">
    <source>
        <dbReference type="Proteomes" id="UP001055811"/>
    </source>
</evidence>
<reference evidence="2" key="1">
    <citation type="journal article" date="2022" name="Mol. Ecol. Resour.">
        <title>The genomes of chicory, endive, great burdock and yacon provide insights into Asteraceae palaeo-polyploidization history and plant inulin production.</title>
        <authorList>
            <person name="Fan W."/>
            <person name="Wang S."/>
            <person name="Wang H."/>
            <person name="Wang A."/>
            <person name="Jiang F."/>
            <person name="Liu H."/>
            <person name="Zhao H."/>
            <person name="Xu D."/>
            <person name="Zhang Y."/>
        </authorList>
    </citation>
    <scope>NUCLEOTIDE SEQUENCE [LARGE SCALE GENOMIC DNA]</scope>
    <source>
        <strain evidence="2">cv. Punajuju</strain>
    </source>
</reference>
<dbReference type="EMBL" id="CM042016">
    <property type="protein sequence ID" value="KAI3699720.1"/>
    <property type="molecule type" value="Genomic_DNA"/>
</dbReference>
<evidence type="ECO:0000313" key="1">
    <source>
        <dbReference type="EMBL" id="KAI3699720.1"/>
    </source>
</evidence>
<name>A0ACB8ZQT8_CICIN</name>
<sequence>MVVSRSSIPVEHQTNMAKSQQINQSNKSSKKTPISACQQSRSAFIDLIILIAVISACGFLIHPYVTLILSETLELITPIMIVIQQEFTTAPMIYVCLGLTIFTTSMAAIAMMTQHTNHKCGKPDCRGLTNGAAFDIQIETEESFKNSNSNFVNYGLKTGLFELPRDYYKELESELKKIAPANGRVVLIFRSRCGCSVGRMEVPGSKRNNRKIKR</sequence>
<gene>
    <name evidence="1" type="ORF">L2E82_44190</name>
</gene>